<feature type="compositionally biased region" description="Polar residues" evidence="1">
    <location>
        <begin position="212"/>
        <end position="224"/>
    </location>
</feature>
<evidence type="ECO:0000256" key="1">
    <source>
        <dbReference type="SAM" id="MobiDB-lite"/>
    </source>
</evidence>
<feature type="compositionally biased region" description="Polar residues" evidence="1">
    <location>
        <begin position="177"/>
        <end position="188"/>
    </location>
</feature>
<evidence type="ECO:0000313" key="3">
    <source>
        <dbReference type="Proteomes" id="UP001620645"/>
    </source>
</evidence>
<proteinExistence type="predicted"/>
<keyword evidence="3" id="KW-1185">Reference proteome</keyword>
<dbReference type="AlphaFoldDB" id="A0ABD2IWP2"/>
<comment type="caution">
    <text evidence="2">The sequence shown here is derived from an EMBL/GenBank/DDBJ whole genome shotgun (WGS) entry which is preliminary data.</text>
</comment>
<organism evidence="2 3">
    <name type="scientific">Heterodera schachtii</name>
    <name type="common">Sugarbeet cyst nematode worm</name>
    <name type="synonym">Tylenchus schachtii</name>
    <dbReference type="NCBI Taxonomy" id="97005"/>
    <lineage>
        <taxon>Eukaryota</taxon>
        <taxon>Metazoa</taxon>
        <taxon>Ecdysozoa</taxon>
        <taxon>Nematoda</taxon>
        <taxon>Chromadorea</taxon>
        <taxon>Rhabditida</taxon>
        <taxon>Tylenchina</taxon>
        <taxon>Tylenchomorpha</taxon>
        <taxon>Tylenchoidea</taxon>
        <taxon>Heteroderidae</taxon>
        <taxon>Heteroderinae</taxon>
        <taxon>Heterodera</taxon>
    </lineage>
</organism>
<sequence>MVRISTRTPPYYHAYASPNGTVLPRVRQTTYASPNGTVPARARHRITMRTPNDVRVTQWNRTSTRTPPYYHATRTPPYYKRTPSQSTRTPPKCTDTYANVMRPGAYRPLRRTPLPPSENLDDSLQTQLRTPSFRADPPPAEQARSSNDGPPPPNKKPLTDPFQRSCGLPPAERADSSTDGPPSTQLRTPSRRAGGQFHPSPSGPLHPHPFSITNTTFNPFSSND</sequence>
<name>A0ABD2IWP2_HETSC</name>
<accession>A0ABD2IWP2</accession>
<gene>
    <name evidence="2" type="ORF">niasHS_012962</name>
</gene>
<reference evidence="2 3" key="1">
    <citation type="submission" date="2024-10" db="EMBL/GenBank/DDBJ databases">
        <authorList>
            <person name="Kim D."/>
        </authorList>
    </citation>
    <scope>NUCLEOTIDE SEQUENCE [LARGE SCALE GENOMIC DNA]</scope>
    <source>
        <strain evidence="2">Taebaek</strain>
    </source>
</reference>
<feature type="region of interest" description="Disordered" evidence="1">
    <location>
        <begin position="62"/>
        <end position="224"/>
    </location>
</feature>
<dbReference type="Proteomes" id="UP001620645">
    <property type="component" value="Unassembled WGS sequence"/>
</dbReference>
<protein>
    <submittedName>
        <fullName evidence="2">Uncharacterized protein</fullName>
    </submittedName>
</protein>
<evidence type="ECO:0000313" key="2">
    <source>
        <dbReference type="EMBL" id="KAL3080618.1"/>
    </source>
</evidence>
<dbReference type="EMBL" id="JBICCN010000292">
    <property type="protein sequence ID" value="KAL3080618.1"/>
    <property type="molecule type" value="Genomic_DNA"/>
</dbReference>